<keyword evidence="5" id="KW-0732">Signal</keyword>
<dbReference type="PROSITE" id="PS51352">
    <property type="entry name" value="THIOREDOXIN_2"/>
    <property type="match status" value="1"/>
</dbReference>
<feature type="chain" id="PRO_5031106681" evidence="5">
    <location>
        <begin position="20"/>
        <end position="363"/>
    </location>
</feature>
<dbReference type="InterPro" id="IPR025380">
    <property type="entry name" value="DUF4369"/>
</dbReference>
<sequence length="363" mass="41554">MRKILFCVCFLLVCCVVYAQHTGKYKVNGKIEGMESGQVVMKQKTAEGYNELGVSDIKNGQFEFKGKIAEIQSVQLFFNNQRGSLTLFLEPGKIHVAVKKDSIYYGNVEGTSTNELWQYFNKEERRLESVEAGCAQAYQKAFATKDKEIVRAATRAFVDATKARKIFRNEFLNHSAHKYVAACFYRTSLMQKLQYAELDSLVKSYVGMENNNDVRLITQRRDLMRTVAVGARVPEINLPDVEGKFFALSSFRGKWVLLDFWASWCAPCRREGKHVLELYKKYQQDGFEVLGVSIDQNPDAWKQAIKEDQTPWKHVLDQRSEVAKTFGVSSVPRVFLISPEGIIVAVNLYGKELEQRLEKIFSK</sequence>
<dbReference type="RefSeq" id="WP_118303730.1">
    <property type="nucleotide sequence ID" value="NZ_BMPA01000005.1"/>
</dbReference>
<dbReference type="EMBL" id="JAATLI010000006">
    <property type="protein sequence ID" value="NJC18365.1"/>
    <property type="molecule type" value="Genomic_DNA"/>
</dbReference>
<dbReference type="SUPFAM" id="SSF52833">
    <property type="entry name" value="Thioredoxin-like"/>
    <property type="match status" value="1"/>
</dbReference>
<dbReference type="Pfam" id="PF14289">
    <property type="entry name" value="DUF4369"/>
    <property type="match status" value="1"/>
</dbReference>
<accession>A0A7X5YC74</accession>
<dbReference type="InterPro" id="IPR017937">
    <property type="entry name" value="Thioredoxin_CS"/>
</dbReference>
<evidence type="ECO:0000256" key="4">
    <source>
        <dbReference type="ARBA" id="ARBA00023284"/>
    </source>
</evidence>
<dbReference type="GeneID" id="86891784"/>
<dbReference type="Proteomes" id="UP000576368">
    <property type="component" value="Unassembled WGS sequence"/>
</dbReference>
<dbReference type="Pfam" id="PF00578">
    <property type="entry name" value="AhpC-TSA"/>
    <property type="match status" value="1"/>
</dbReference>
<dbReference type="EMBL" id="CP043839">
    <property type="protein sequence ID" value="WOF12715.1"/>
    <property type="molecule type" value="Genomic_DNA"/>
</dbReference>
<evidence type="ECO:0000256" key="5">
    <source>
        <dbReference type="SAM" id="SignalP"/>
    </source>
</evidence>
<keyword evidence="4" id="KW-0676">Redox-active center</keyword>
<dbReference type="PANTHER" id="PTHR42852">
    <property type="entry name" value="THIOL:DISULFIDE INTERCHANGE PROTEIN DSBE"/>
    <property type="match status" value="1"/>
</dbReference>
<evidence type="ECO:0000256" key="3">
    <source>
        <dbReference type="ARBA" id="ARBA00023157"/>
    </source>
</evidence>
<reference evidence="8 10" key="1">
    <citation type="submission" date="2019-09" db="EMBL/GenBank/DDBJ databases">
        <title>Butyricimonas paravirosa DSM 105722 (=214-4 = JCM 18677 = CCUG 65563).</title>
        <authorList>
            <person name="Le Roy T."/>
            <person name="Cani P.D."/>
        </authorList>
    </citation>
    <scope>NUCLEOTIDE SEQUENCE [LARGE SCALE GENOMIC DNA]</scope>
    <source>
        <strain evidence="8 10">DSM 105722</strain>
    </source>
</reference>
<dbReference type="GO" id="GO:0016491">
    <property type="term" value="F:oxidoreductase activity"/>
    <property type="evidence" value="ECO:0007669"/>
    <property type="project" value="InterPro"/>
</dbReference>
<dbReference type="InterPro" id="IPR036249">
    <property type="entry name" value="Thioredoxin-like_sf"/>
</dbReference>
<keyword evidence="10" id="KW-1185">Reference proteome</keyword>
<name>A0A7X5YC74_9BACT</name>
<feature type="domain" description="Thioredoxin" evidence="6">
    <location>
        <begin position="227"/>
        <end position="363"/>
    </location>
</feature>
<proteinExistence type="predicted"/>
<evidence type="ECO:0000313" key="10">
    <source>
        <dbReference type="Proteomes" id="UP001302374"/>
    </source>
</evidence>
<dbReference type="GO" id="GO:0016209">
    <property type="term" value="F:antioxidant activity"/>
    <property type="evidence" value="ECO:0007669"/>
    <property type="project" value="InterPro"/>
</dbReference>
<evidence type="ECO:0000256" key="1">
    <source>
        <dbReference type="ARBA" id="ARBA00004196"/>
    </source>
</evidence>
<reference evidence="7 9" key="2">
    <citation type="submission" date="2020-03" db="EMBL/GenBank/DDBJ databases">
        <title>Genomic Encyclopedia of Type Strains, Phase IV (KMG-IV): sequencing the most valuable type-strain genomes for metagenomic binning, comparative biology and taxonomic classification.</title>
        <authorList>
            <person name="Goeker M."/>
        </authorList>
    </citation>
    <scope>NUCLEOTIDE SEQUENCE [LARGE SCALE GENOMIC DNA]</scope>
    <source>
        <strain evidence="7 9">DSM 105722</strain>
    </source>
</reference>
<evidence type="ECO:0000313" key="7">
    <source>
        <dbReference type="EMBL" id="NJC18365.1"/>
    </source>
</evidence>
<evidence type="ECO:0000313" key="9">
    <source>
        <dbReference type="Proteomes" id="UP000576368"/>
    </source>
</evidence>
<evidence type="ECO:0000313" key="8">
    <source>
        <dbReference type="EMBL" id="WOF12715.1"/>
    </source>
</evidence>
<protein>
    <submittedName>
        <fullName evidence="8">AhpC/TSA family protein</fullName>
    </submittedName>
    <submittedName>
        <fullName evidence="7">Peroxiredoxin</fullName>
    </submittedName>
</protein>
<gene>
    <name evidence="8" type="ORF">F1644_10790</name>
    <name evidence="7" type="ORF">GGR15_001984</name>
</gene>
<keyword evidence="3" id="KW-1015">Disulfide bond</keyword>
<dbReference type="InterPro" id="IPR050553">
    <property type="entry name" value="Thioredoxin_ResA/DsbE_sf"/>
</dbReference>
<organism evidence="7 9">
    <name type="scientific">Butyricimonas paravirosa</name>
    <dbReference type="NCBI Taxonomy" id="1472417"/>
    <lineage>
        <taxon>Bacteria</taxon>
        <taxon>Pseudomonadati</taxon>
        <taxon>Bacteroidota</taxon>
        <taxon>Bacteroidia</taxon>
        <taxon>Bacteroidales</taxon>
        <taxon>Odoribacteraceae</taxon>
        <taxon>Butyricimonas</taxon>
    </lineage>
</organism>
<dbReference type="Gene3D" id="3.40.30.10">
    <property type="entry name" value="Glutaredoxin"/>
    <property type="match status" value="1"/>
</dbReference>
<dbReference type="GO" id="GO:0017004">
    <property type="term" value="P:cytochrome complex assembly"/>
    <property type="evidence" value="ECO:0007669"/>
    <property type="project" value="UniProtKB-KW"/>
</dbReference>
<dbReference type="AlphaFoldDB" id="A0A7X5YC74"/>
<evidence type="ECO:0000256" key="2">
    <source>
        <dbReference type="ARBA" id="ARBA00022748"/>
    </source>
</evidence>
<dbReference type="Proteomes" id="UP001302374">
    <property type="component" value="Chromosome"/>
</dbReference>
<dbReference type="PROSITE" id="PS00194">
    <property type="entry name" value="THIOREDOXIN_1"/>
    <property type="match status" value="1"/>
</dbReference>
<dbReference type="InterPro" id="IPR013766">
    <property type="entry name" value="Thioredoxin_domain"/>
</dbReference>
<comment type="subcellular location">
    <subcellularLocation>
        <location evidence="1">Cell envelope</location>
    </subcellularLocation>
</comment>
<dbReference type="PANTHER" id="PTHR42852:SF6">
    <property type="entry name" value="THIOL:DISULFIDE INTERCHANGE PROTEIN DSBE"/>
    <property type="match status" value="1"/>
</dbReference>
<evidence type="ECO:0000259" key="6">
    <source>
        <dbReference type="PROSITE" id="PS51352"/>
    </source>
</evidence>
<dbReference type="InterPro" id="IPR000866">
    <property type="entry name" value="AhpC/TSA"/>
</dbReference>
<dbReference type="CDD" id="cd02966">
    <property type="entry name" value="TlpA_like_family"/>
    <property type="match status" value="1"/>
</dbReference>
<keyword evidence="2" id="KW-0201">Cytochrome c-type biogenesis</keyword>
<dbReference type="GO" id="GO:0030313">
    <property type="term" value="C:cell envelope"/>
    <property type="evidence" value="ECO:0007669"/>
    <property type="project" value="UniProtKB-SubCell"/>
</dbReference>
<feature type="signal peptide" evidence="5">
    <location>
        <begin position="1"/>
        <end position="19"/>
    </location>
</feature>